<keyword evidence="1" id="KW-0233">DNA recombination</keyword>
<evidence type="ECO:0000313" key="4">
    <source>
        <dbReference type="Proteomes" id="UP001501490"/>
    </source>
</evidence>
<dbReference type="SUPFAM" id="SSF56349">
    <property type="entry name" value="DNA breaking-rejoining enzymes"/>
    <property type="match status" value="1"/>
</dbReference>
<name>A0ABP7ACW5_9ACTN</name>
<feature type="region of interest" description="Disordered" evidence="2">
    <location>
        <begin position="65"/>
        <end position="101"/>
    </location>
</feature>
<evidence type="ECO:0000256" key="2">
    <source>
        <dbReference type="SAM" id="MobiDB-lite"/>
    </source>
</evidence>
<evidence type="ECO:0000313" key="3">
    <source>
        <dbReference type="EMBL" id="GAA3629766.1"/>
    </source>
</evidence>
<dbReference type="EMBL" id="BAABAB010000025">
    <property type="protein sequence ID" value="GAA3629766.1"/>
    <property type="molecule type" value="Genomic_DNA"/>
</dbReference>
<dbReference type="InterPro" id="IPR013762">
    <property type="entry name" value="Integrase-like_cat_sf"/>
</dbReference>
<evidence type="ECO:0000256" key="1">
    <source>
        <dbReference type="ARBA" id="ARBA00023172"/>
    </source>
</evidence>
<evidence type="ECO:0008006" key="5">
    <source>
        <dbReference type="Google" id="ProtNLM"/>
    </source>
</evidence>
<dbReference type="InterPro" id="IPR011010">
    <property type="entry name" value="DNA_brk_join_enz"/>
</dbReference>
<keyword evidence="4" id="KW-1185">Reference proteome</keyword>
<reference evidence="4" key="1">
    <citation type="journal article" date="2019" name="Int. J. Syst. Evol. Microbiol.">
        <title>The Global Catalogue of Microorganisms (GCM) 10K type strain sequencing project: providing services to taxonomists for standard genome sequencing and annotation.</title>
        <authorList>
            <consortium name="The Broad Institute Genomics Platform"/>
            <consortium name="The Broad Institute Genome Sequencing Center for Infectious Disease"/>
            <person name="Wu L."/>
            <person name="Ma J."/>
        </authorList>
    </citation>
    <scope>NUCLEOTIDE SEQUENCE [LARGE SCALE GENOMIC DNA]</scope>
    <source>
        <strain evidence="4">JCM 16929</strain>
    </source>
</reference>
<sequence>MRHSSVSLSSDAGIPIEEIARLVGHRGTTVTELVYRHQLRAVIQTGASVMDRLFSSEFVQDRSHAVSHSGAEDSGAEVGENGSNMALTGRTVAWSQGDSNP</sequence>
<organism evidence="3 4">
    <name type="scientific">Microlunatus ginsengisoli</name>
    <dbReference type="NCBI Taxonomy" id="363863"/>
    <lineage>
        <taxon>Bacteria</taxon>
        <taxon>Bacillati</taxon>
        <taxon>Actinomycetota</taxon>
        <taxon>Actinomycetes</taxon>
        <taxon>Propionibacteriales</taxon>
        <taxon>Propionibacteriaceae</taxon>
        <taxon>Microlunatus</taxon>
    </lineage>
</organism>
<comment type="caution">
    <text evidence="3">The sequence shown here is derived from an EMBL/GenBank/DDBJ whole genome shotgun (WGS) entry which is preliminary data.</text>
</comment>
<accession>A0ABP7ACW5</accession>
<dbReference type="Proteomes" id="UP001501490">
    <property type="component" value="Unassembled WGS sequence"/>
</dbReference>
<proteinExistence type="predicted"/>
<dbReference type="Gene3D" id="1.10.443.10">
    <property type="entry name" value="Intergrase catalytic core"/>
    <property type="match status" value="1"/>
</dbReference>
<gene>
    <name evidence="3" type="ORF">GCM10022236_35190</name>
</gene>
<protein>
    <recommendedName>
        <fullName evidence="5">Phage integrase family protein</fullName>
    </recommendedName>
</protein>